<feature type="region of interest" description="Disordered" evidence="6">
    <location>
        <begin position="285"/>
        <end position="349"/>
    </location>
</feature>
<dbReference type="EMBL" id="SKBQ01000090">
    <property type="protein sequence ID" value="TPX07313.1"/>
    <property type="molecule type" value="Genomic_DNA"/>
</dbReference>
<feature type="compositionally biased region" description="Low complexity" evidence="6">
    <location>
        <begin position="389"/>
        <end position="403"/>
    </location>
</feature>
<keyword evidence="10" id="KW-1185">Reference proteome</keyword>
<protein>
    <submittedName>
        <fullName evidence="9">Uncharacterized protein</fullName>
    </submittedName>
</protein>
<dbReference type="InterPro" id="IPR050224">
    <property type="entry name" value="TALE_homeobox"/>
</dbReference>
<evidence type="ECO:0000256" key="5">
    <source>
        <dbReference type="PROSITE-ProRule" id="PRU00108"/>
    </source>
</evidence>
<evidence type="ECO:0000256" key="3">
    <source>
        <dbReference type="ARBA" id="ARBA00023242"/>
    </source>
</evidence>
<proteinExistence type="predicted"/>
<sequence>MPTIPEDEAMDNFVDWDQAEPPVGAAAAFDLTMDPQLPLAALDGGPDDINLALANVTGDDFSFWALEHYETNMQPLNDNSNSNTDISALNPLLDNAPEREDSLAAMDWYASGVPCAHCQAGGFSCKTIREGRYKGYCTSCVALRCHCSFGPAATSGREESNAFPFNPWPTLGDHPNPVMPTLGLGFRPDGSAPFDESIHVMSNRSSVSELRGLTATSGEQTPADKNPPKVGARFSRESVRILKNWLSTHGRHPYPTDEEKERLQQMTGLNKTQITNWLANARRRGKIQAPRSTSPHVRSFSGAIDIPPRPGTPSVRDSGFRRGTPIPFESMNPLQRWANSPPENEPASVSDIARAVGASSSSALSSGLNSPYSFRFTDDGSGRSLCNQSSASSLGTSHSSGGSFASAYSHASRGSFGSFGSMGNRGRRRRRRRATPKRPEDGTTALIPQTKTYQCTFCTETFRTKHDWQRHEKSLHLSLERWVCAPKGATVVNPETNLVSCVFCGHANPDEAHLEAHNCSACQEKNLDERTFYRKDHLRQHLKLVHNVKFLNWAMDPWKIATPEIRSRCGFCGIVMDTWTIRIDHLAEHFKTGNTMADWKGDWGFDAPVLQMVENSIPPYLIHDERNSPLPFTADHRSPETPRNAYDLLKWELMFWLVGKREELGRDPTDEETQFEACRIIFGSEILSTNHSATPAPSWLRDLVLSSEQIKLQAQLGDIRRQSENRMSIMKINGKDNLFEGCPMECELHEYVKARRFLGLTATDSELQAEACKIISRMEESSSSPSDFVANFLVRLIYNHKLWLADFRQRAQLARSEDMFDEGVRSKDPKTIDSTIHSFSRLENDLADFVKSQRALGIEPDDASLQRQARIIIYEFDDGWNQTAADNAEWLAAFRARHVDQNSPAAQSSDTTLAAGTVTPESSSSMQLAMISTAGLSDAYTAGAAPTMGLSCRNSSLRTSPFFLNDANCYRRLAKELTRFVASTTSPNNPNSHVPSDEELQHQARWILYDSDDPWNQTAADNAEWLRRFKRDVGILPPEEGPGLPVANGSWAISQGGSGFAPPYAFPKASMAPFGDDVQLELCGAAKTYAADSSTVNKFLQSLTTRYSAPATVFCSRELEKALIDYVIAETAAGGASAVAKGALFPSDAQLKAKACEVMGTATTPADDEVLLAKFKDMVRDKCGIQASTMTPPAAAAAAAGSNELDFTGVDLGVDIPEHELNDILMDMNFDFGEGADLGGGGAPLV</sequence>
<dbReference type="InterPro" id="IPR008422">
    <property type="entry name" value="KN_HD"/>
</dbReference>
<dbReference type="PROSITE" id="PS50071">
    <property type="entry name" value="HOMEOBOX_2"/>
    <property type="match status" value="1"/>
</dbReference>
<dbReference type="InterPro" id="IPR013087">
    <property type="entry name" value="Znf_C2H2_type"/>
</dbReference>
<dbReference type="GO" id="GO:0003677">
    <property type="term" value="F:DNA binding"/>
    <property type="evidence" value="ECO:0007669"/>
    <property type="project" value="UniProtKB-UniRule"/>
</dbReference>
<dbReference type="PROSITE" id="PS00028">
    <property type="entry name" value="ZINC_FINGER_C2H2_1"/>
    <property type="match status" value="1"/>
</dbReference>
<evidence type="ECO:0000256" key="4">
    <source>
        <dbReference type="PROSITE-ProRule" id="PRU00042"/>
    </source>
</evidence>
<feature type="region of interest" description="Disordered" evidence="6">
    <location>
        <begin position="417"/>
        <end position="445"/>
    </location>
</feature>
<dbReference type="SMART" id="SM00389">
    <property type="entry name" value="HOX"/>
    <property type="match status" value="1"/>
</dbReference>
<dbReference type="Proteomes" id="UP000319257">
    <property type="component" value="Unassembled WGS sequence"/>
</dbReference>
<dbReference type="InterPro" id="IPR009057">
    <property type="entry name" value="Homeodomain-like_sf"/>
</dbReference>
<dbReference type="Gene3D" id="1.10.10.60">
    <property type="entry name" value="Homeodomain-like"/>
    <property type="match status" value="1"/>
</dbReference>
<reference evidence="9 10" key="1">
    <citation type="submission" date="2019-06" db="EMBL/GenBank/DDBJ databases">
        <title>Draft genome sequence of the filamentous fungus Phialemoniopsis curvata isolated from diesel fuel.</title>
        <authorList>
            <person name="Varaljay V.A."/>
            <person name="Lyon W.J."/>
            <person name="Crouch A.L."/>
            <person name="Drake C.E."/>
            <person name="Hollomon J.M."/>
            <person name="Nadeau L.J."/>
            <person name="Nunn H.S."/>
            <person name="Stevenson B.S."/>
            <person name="Bojanowski C.L."/>
            <person name="Crookes-Goodson W.J."/>
        </authorList>
    </citation>
    <scope>NUCLEOTIDE SEQUENCE [LARGE SCALE GENOMIC DNA]</scope>
    <source>
        <strain evidence="9 10">D216</strain>
    </source>
</reference>
<feature type="region of interest" description="Disordered" evidence="6">
    <location>
        <begin position="385"/>
        <end position="404"/>
    </location>
</feature>
<dbReference type="GO" id="GO:0008270">
    <property type="term" value="F:zinc ion binding"/>
    <property type="evidence" value="ECO:0007669"/>
    <property type="project" value="UniProtKB-KW"/>
</dbReference>
<dbReference type="SUPFAM" id="SSF46689">
    <property type="entry name" value="Homeodomain-like"/>
    <property type="match status" value="1"/>
</dbReference>
<dbReference type="SMART" id="SM00355">
    <property type="entry name" value="ZnF_C2H2"/>
    <property type="match status" value="3"/>
</dbReference>
<evidence type="ECO:0000313" key="10">
    <source>
        <dbReference type="Proteomes" id="UP000319257"/>
    </source>
</evidence>
<feature type="domain" description="Homeobox" evidence="7">
    <location>
        <begin position="225"/>
        <end position="288"/>
    </location>
</feature>
<dbReference type="AlphaFoldDB" id="A0A507AJ50"/>
<evidence type="ECO:0000259" key="8">
    <source>
        <dbReference type="PROSITE" id="PS50157"/>
    </source>
</evidence>
<feature type="compositionally biased region" description="Basic residues" evidence="6">
    <location>
        <begin position="425"/>
        <end position="436"/>
    </location>
</feature>
<name>A0A507AJ50_9PEZI</name>
<keyword evidence="4" id="KW-0479">Metal-binding</keyword>
<keyword evidence="2 5" id="KW-0371">Homeobox</keyword>
<organism evidence="9 10">
    <name type="scientific">Thyridium curvatum</name>
    <dbReference type="NCBI Taxonomy" id="1093900"/>
    <lineage>
        <taxon>Eukaryota</taxon>
        <taxon>Fungi</taxon>
        <taxon>Dikarya</taxon>
        <taxon>Ascomycota</taxon>
        <taxon>Pezizomycotina</taxon>
        <taxon>Sordariomycetes</taxon>
        <taxon>Sordariomycetidae</taxon>
        <taxon>Thyridiales</taxon>
        <taxon>Thyridiaceae</taxon>
        <taxon>Thyridium</taxon>
    </lineage>
</organism>
<dbReference type="STRING" id="1093900.A0A507AJ50"/>
<evidence type="ECO:0000313" key="9">
    <source>
        <dbReference type="EMBL" id="TPX07313.1"/>
    </source>
</evidence>
<feature type="domain" description="C2H2-type" evidence="8">
    <location>
        <begin position="453"/>
        <end position="481"/>
    </location>
</feature>
<dbReference type="GeneID" id="41978182"/>
<comment type="caution">
    <text evidence="9">The sequence shown here is derived from an EMBL/GenBank/DDBJ whole genome shotgun (WGS) entry which is preliminary data.</text>
</comment>
<dbReference type="RefSeq" id="XP_030989024.1">
    <property type="nucleotide sequence ID" value="XM_031133386.1"/>
</dbReference>
<dbReference type="Pfam" id="PF03221">
    <property type="entry name" value="HTH_Tnp_Tc5"/>
    <property type="match status" value="1"/>
</dbReference>
<comment type="subcellular location">
    <subcellularLocation>
        <location evidence="5">Nucleus</location>
    </subcellularLocation>
</comment>
<dbReference type="GO" id="GO:0006355">
    <property type="term" value="P:regulation of DNA-templated transcription"/>
    <property type="evidence" value="ECO:0007669"/>
    <property type="project" value="InterPro"/>
</dbReference>
<evidence type="ECO:0000259" key="7">
    <source>
        <dbReference type="PROSITE" id="PS50071"/>
    </source>
</evidence>
<gene>
    <name evidence="9" type="ORF">E0L32_010735</name>
</gene>
<keyword evidence="1 5" id="KW-0238">DNA-binding</keyword>
<dbReference type="Pfam" id="PF05920">
    <property type="entry name" value="Homeobox_KN"/>
    <property type="match status" value="1"/>
</dbReference>
<dbReference type="PROSITE" id="PS50157">
    <property type="entry name" value="ZINC_FINGER_C2H2_2"/>
    <property type="match status" value="1"/>
</dbReference>
<dbReference type="PANTHER" id="PTHR11850">
    <property type="entry name" value="HOMEOBOX PROTEIN TRANSCRIPTION FACTORS"/>
    <property type="match status" value="1"/>
</dbReference>
<keyword evidence="3 5" id="KW-0539">Nucleus</keyword>
<keyword evidence="4" id="KW-0862">Zinc</keyword>
<keyword evidence="4" id="KW-0863">Zinc-finger</keyword>
<dbReference type="OrthoDB" id="10056939at2759"/>
<feature type="DNA-binding region" description="Homeobox" evidence="5">
    <location>
        <begin position="227"/>
        <end position="289"/>
    </location>
</feature>
<accession>A0A507AJ50</accession>
<dbReference type="GO" id="GO:0005634">
    <property type="term" value="C:nucleus"/>
    <property type="evidence" value="ECO:0007669"/>
    <property type="project" value="UniProtKB-SubCell"/>
</dbReference>
<evidence type="ECO:0000256" key="6">
    <source>
        <dbReference type="SAM" id="MobiDB-lite"/>
    </source>
</evidence>
<evidence type="ECO:0000256" key="1">
    <source>
        <dbReference type="ARBA" id="ARBA00023125"/>
    </source>
</evidence>
<dbReference type="InterPro" id="IPR006600">
    <property type="entry name" value="HTH_CenpB_DNA-bd_dom"/>
</dbReference>
<dbReference type="InParanoid" id="A0A507AJ50"/>
<dbReference type="InterPro" id="IPR001356">
    <property type="entry name" value="HD"/>
</dbReference>
<evidence type="ECO:0000256" key="2">
    <source>
        <dbReference type="ARBA" id="ARBA00023155"/>
    </source>
</evidence>
<dbReference type="CDD" id="cd00086">
    <property type="entry name" value="homeodomain"/>
    <property type="match status" value="1"/>
</dbReference>